<proteinExistence type="predicted"/>
<evidence type="ECO:0000313" key="2">
    <source>
        <dbReference type="Proteomes" id="UP000285693"/>
    </source>
</evidence>
<comment type="caution">
    <text evidence="1">The sequence shown here is derived from an EMBL/GenBank/DDBJ whole genome shotgun (WGS) entry which is preliminary data.</text>
</comment>
<gene>
    <name evidence="1" type="ORF">DWW65_10245</name>
</gene>
<sequence>MSTSCRFLLLTPCNVPAYALETGLPENLRASRREGRPGTLLAKLSVVQDGRQADICPVAWDIVWRFILLDFGCKKDIFYIEIIGFMVY</sequence>
<evidence type="ECO:0000313" key="1">
    <source>
        <dbReference type="EMBL" id="RGU45092.1"/>
    </source>
</evidence>
<dbReference type="Proteomes" id="UP000285693">
    <property type="component" value="Unassembled WGS sequence"/>
</dbReference>
<name>A0A3R5ZRN3_9FIRM</name>
<protein>
    <submittedName>
        <fullName evidence="1">Uncharacterized protein</fullName>
    </submittedName>
</protein>
<accession>A0A3R5ZRN3</accession>
<dbReference type="AlphaFoldDB" id="A0A3R5ZRN3"/>
<organism evidence="1 2">
    <name type="scientific">Coprococcus comes</name>
    <dbReference type="NCBI Taxonomy" id="410072"/>
    <lineage>
        <taxon>Bacteria</taxon>
        <taxon>Bacillati</taxon>
        <taxon>Bacillota</taxon>
        <taxon>Clostridia</taxon>
        <taxon>Lachnospirales</taxon>
        <taxon>Lachnospiraceae</taxon>
        <taxon>Coprococcus</taxon>
    </lineage>
</organism>
<dbReference type="EMBL" id="QRXY01000012">
    <property type="protein sequence ID" value="RGU45092.1"/>
    <property type="molecule type" value="Genomic_DNA"/>
</dbReference>
<reference evidence="1 2" key="1">
    <citation type="submission" date="2018-08" db="EMBL/GenBank/DDBJ databases">
        <title>A genome reference for cultivated species of the human gut microbiota.</title>
        <authorList>
            <person name="Zou Y."/>
            <person name="Xue W."/>
            <person name="Luo G."/>
        </authorList>
    </citation>
    <scope>NUCLEOTIDE SEQUENCE [LARGE SCALE GENOMIC DNA]</scope>
    <source>
        <strain evidence="1 2">AF16-31</strain>
    </source>
</reference>